<dbReference type="STRING" id="481448.Minf_0816"/>
<proteinExistence type="predicted"/>
<sequence length="80" mass="9033">MHLKAEQLFGLNSRKEKLGTFSQRYPVEGSCFFCLFIDQTGTESFLLGSPEDRSFLKGKIGMRDVQKKINRLSAQNSSGQ</sequence>
<protein>
    <submittedName>
        <fullName evidence="1">Uncharacterized protein</fullName>
    </submittedName>
</protein>
<accession>B3E175</accession>
<dbReference type="AlphaFoldDB" id="B3E175"/>
<dbReference type="KEGG" id="min:Minf_0816"/>
<evidence type="ECO:0000313" key="1">
    <source>
        <dbReference type="EMBL" id="ACD82871.1"/>
    </source>
</evidence>
<dbReference type="HOGENOM" id="CLU_2585641_0_0_0"/>
<name>B3E175_METI4</name>
<evidence type="ECO:0000313" key="2">
    <source>
        <dbReference type="Proteomes" id="UP000009149"/>
    </source>
</evidence>
<dbReference type="Proteomes" id="UP000009149">
    <property type="component" value="Chromosome"/>
</dbReference>
<organism evidence="1 2">
    <name type="scientific">Methylacidiphilum infernorum (isolate V4)</name>
    <name type="common">Methylokorus infernorum (strain V4)</name>
    <dbReference type="NCBI Taxonomy" id="481448"/>
    <lineage>
        <taxon>Bacteria</taxon>
        <taxon>Pseudomonadati</taxon>
        <taxon>Verrucomicrobiota</taxon>
        <taxon>Methylacidiphilae</taxon>
        <taxon>Methylacidiphilales</taxon>
        <taxon>Methylacidiphilaceae</taxon>
        <taxon>Methylacidiphilum (ex Ratnadevi et al. 2023)</taxon>
    </lineage>
</organism>
<dbReference type="EMBL" id="CP000975">
    <property type="protein sequence ID" value="ACD82871.1"/>
    <property type="molecule type" value="Genomic_DNA"/>
</dbReference>
<reference evidence="1 2" key="1">
    <citation type="journal article" date="2008" name="Biol. Direct">
        <title>Complete genome sequence of the extremely acidophilic methanotroph isolate V4, Methylacidiphilum infernorum, a representative of the bacterial phylum Verrucomicrobia.</title>
        <authorList>
            <person name="Hou S."/>
            <person name="Makarova K.S."/>
            <person name="Saw J.H."/>
            <person name="Senin P."/>
            <person name="Ly B.V."/>
            <person name="Zhou Z."/>
            <person name="Ren Y."/>
            <person name="Wang J."/>
            <person name="Galperin M.Y."/>
            <person name="Omelchenko M.V."/>
            <person name="Wolf Y.I."/>
            <person name="Yutin N."/>
            <person name="Koonin E.V."/>
            <person name="Stott M.B."/>
            <person name="Mountain B.W."/>
            <person name="Crowe M.A."/>
            <person name="Smirnova A.V."/>
            <person name="Dunfield P.F."/>
            <person name="Feng L."/>
            <person name="Wang L."/>
            <person name="Alam M."/>
        </authorList>
    </citation>
    <scope>NUCLEOTIDE SEQUENCE [LARGE SCALE GENOMIC DNA]</scope>
    <source>
        <strain evidence="2">Isolate V4</strain>
    </source>
</reference>
<gene>
    <name evidence="1" type="ordered locus">Minf_0816</name>
</gene>